<dbReference type="GO" id="GO:0030288">
    <property type="term" value="C:outer membrane-bounded periplasmic space"/>
    <property type="evidence" value="ECO:0007669"/>
    <property type="project" value="UniProtKB-ARBA"/>
</dbReference>
<evidence type="ECO:0000313" key="6">
    <source>
        <dbReference type="EMBL" id="QQO09530.1"/>
    </source>
</evidence>
<dbReference type="PANTHER" id="PTHR30290">
    <property type="entry name" value="PERIPLASMIC BINDING COMPONENT OF ABC TRANSPORTER"/>
    <property type="match status" value="1"/>
</dbReference>
<dbReference type="Pfam" id="PF00496">
    <property type="entry name" value="SBP_bac_5"/>
    <property type="match status" value="1"/>
</dbReference>
<dbReference type="Gene3D" id="3.90.76.10">
    <property type="entry name" value="Dipeptide-binding Protein, Domain 1"/>
    <property type="match status" value="1"/>
</dbReference>
<accession>A0A7T8BB00</accession>
<dbReference type="SUPFAM" id="SSF53850">
    <property type="entry name" value="Periplasmic binding protein-like II"/>
    <property type="match status" value="1"/>
</dbReference>
<dbReference type="AlphaFoldDB" id="A0A7T8BB00"/>
<dbReference type="Proteomes" id="UP000595917">
    <property type="component" value="Chromosome"/>
</dbReference>
<dbReference type="InterPro" id="IPR039424">
    <property type="entry name" value="SBP_5"/>
</dbReference>
<evidence type="ECO:0000256" key="3">
    <source>
        <dbReference type="ARBA" id="ARBA00022729"/>
    </source>
</evidence>
<protein>
    <submittedName>
        <fullName evidence="6">Peptide-binding protein</fullName>
    </submittedName>
</protein>
<dbReference type="Gene3D" id="3.40.190.10">
    <property type="entry name" value="Periplasmic binding protein-like II"/>
    <property type="match status" value="1"/>
</dbReference>
<organism evidence="6 7">
    <name type="scientific">Breznakiella homolactica</name>
    <dbReference type="NCBI Taxonomy" id="2798577"/>
    <lineage>
        <taxon>Bacteria</taxon>
        <taxon>Pseudomonadati</taxon>
        <taxon>Spirochaetota</taxon>
        <taxon>Spirochaetia</taxon>
        <taxon>Spirochaetales</taxon>
        <taxon>Breznakiellaceae</taxon>
        <taxon>Breznakiella</taxon>
    </lineage>
</organism>
<evidence type="ECO:0000259" key="5">
    <source>
        <dbReference type="Pfam" id="PF00496"/>
    </source>
</evidence>
<reference evidence="6" key="1">
    <citation type="submission" date="2021-01" db="EMBL/GenBank/DDBJ databases">
        <title>Description of Breznakiella homolactica.</title>
        <authorList>
            <person name="Song Y."/>
            <person name="Brune A."/>
        </authorList>
    </citation>
    <scope>NUCLEOTIDE SEQUENCE</scope>
    <source>
        <strain evidence="6">RmG30</strain>
    </source>
</reference>
<dbReference type="EMBL" id="CP067089">
    <property type="protein sequence ID" value="QQO09530.1"/>
    <property type="molecule type" value="Genomic_DNA"/>
</dbReference>
<dbReference type="KEGG" id="bhc:JFL75_01005"/>
<gene>
    <name evidence="6" type="ORF">JFL75_01005</name>
</gene>
<keyword evidence="2" id="KW-0813">Transport</keyword>
<dbReference type="PANTHER" id="PTHR30290:SF9">
    <property type="entry name" value="OLIGOPEPTIDE-BINDING PROTEIN APPA"/>
    <property type="match status" value="1"/>
</dbReference>
<dbReference type="GO" id="GO:0043190">
    <property type="term" value="C:ATP-binding cassette (ABC) transporter complex"/>
    <property type="evidence" value="ECO:0007669"/>
    <property type="project" value="InterPro"/>
</dbReference>
<proteinExistence type="inferred from homology"/>
<evidence type="ECO:0000256" key="2">
    <source>
        <dbReference type="ARBA" id="ARBA00022448"/>
    </source>
</evidence>
<dbReference type="RefSeq" id="WP_215626833.1">
    <property type="nucleotide sequence ID" value="NZ_CP067089.2"/>
</dbReference>
<name>A0A7T8BB00_9SPIR</name>
<comment type="similarity">
    <text evidence="1">Belongs to the bacterial solute-binding protein 5 family.</text>
</comment>
<sequence>MKKIISIAAVLLLAAAFAFAGGGSDSGAGDGTYKDTITWGQGADVTSFDPHVGKETPAVQVTNHIFDTLVEVDGVTNELVPQVAERWEQLSDVSYRFFIRKGIKFHNGTELTADDVKFSLDRAIASGSVSYIVDFIDNVKIEDSYTVVVTTKAPYAPALRNLAVPFAAIVPKAYVQADPDRFIRQPIGSGPYKFVSWSQNDSVKLEAYEEYYAGPAKTKNLVMKVIPEASQRTIALETGEIDLAYDMTTNDFKIVDANKNLTMYTAPSLSCFYISMNMRKKPFDNKLVRQAITHAIDRQLIIDTVLSGSGEPADAIVAPAVYGYYSTGVPEYNPALSKKLLSDAGYPNGFSCTIWVNNNKDRVEVCQAVVEMLREVGINCKLEVLEFGAFIQRTSAGEHDMGYFGWVTSTKDADYTYYSLEHSSQHGAPGNRSFISDPEVDRLVTTGRTNTDPRIREAAYRDLAVRLADIANNANIVYTEINAGANNKVENFILDPIGYHKLEGVQVRR</sequence>
<keyword evidence="3 4" id="KW-0732">Signal</keyword>
<evidence type="ECO:0000313" key="7">
    <source>
        <dbReference type="Proteomes" id="UP000595917"/>
    </source>
</evidence>
<dbReference type="Gene3D" id="3.10.105.10">
    <property type="entry name" value="Dipeptide-binding Protein, Domain 3"/>
    <property type="match status" value="1"/>
</dbReference>
<dbReference type="GO" id="GO:0015833">
    <property type="term" value="P:peptide transport"/>
    <property type="evidence" value="ECO:0007669"/>
    <property type="project" value="TreeGrafter"/>
</dbReference>
<keyword evidence="7" id="KW-1185">Reference proteome</keyword>
<feature type="domain" description="Solute-binding protein family 5" evidence="5">
    <location>
        <begin position="78"/>
        <end position="425"/>
    </location>
</feature>
<feature type="signal peptide" evidence="4">
    <location>
        <begin position="1"/>
        <end position="20"/>
    </location>
</feature>
<dbReference type="InterPro" id="IPR030678">
    <property type="entry name" value="Peptide/Ni-bd"/>
</dbReference>
<dbReference type="PIRSF" id="PIRSF002741">
    <property type="entry name" value="MppA"/>
    <property type="match status" value="1"/>
</dbReference>
<dbReference type="GO" id="GO:1904680">
    <property type="term" value="F:peptide transmembrane transporter activity"/>
    <property type="evidence" value="ECO:0007669"/>
    <property type="project" value="TreeGrafter"/>
</dbReference>
<evidence type="ECO:0000256" key="1">
    <source>
        <dbReference type="ARBA" id="ARBA00005695"/>
    </source>
</evidence>
<feature type="chain" id="PRO_5030826528" evidence="4">
    <location>
        <begin position="21"/>
        <end position="509"/>
    </location>
</feature>
<dbReference type="InterPro" id="IPR000914">
    <property type="entry name" value="SBP_5_dom"/>
</dbReference>
<evidence type="ECO:0000256" key="4">
    <source>
        <dbReference type="SAM" id="SignalP"/>
    </source>
</evidence>